<gene>
    <name evidence="1" type="ORF">CLV71_12549</name>
</gene>
<reference evidence="1 2" key="1">
    <citation type="submission" date="2019-03" db="EMBL/GenBank/DDBJ databases">
        <title>Genomic Encyclopedia of Archaeal and Bacterial Type Strains, Phase II (KMG-II): from individual species to whole genera.</title>
        <authorList>
            <person name="Goeker M."/>
        </authorList>
    </citation>
    <scope>NUCLEOTIDE SEQUENCE [LARGE SCALE GENOMIC DNA]</scope>
    <source>
        <strain evidence="1 2">DSM 45499</strain>
    </source>
</reference>
<dbReference type="Pfam" id="PF14433">
    <property type="entry name" value="SUKH-3"/>
    <property type="match status" value="1"/>
</dbReference>
<dbReference type="EMBL" id="SOCP01000025">
    <property type="protein sequence ID" value="TDV39737.1"/>
    <property type="molecule type" value="Genomic_DNA"/>
</dbReference>
<dbReference type="InterPro" id="IPR025850">
    <property type="entry name" value="SUKH-3"/>
</dbReference>
<sequence length="170" mass="18661">MTVNSYSFSEPVRAELKAAGWSPERRYDVSQWTAALSDEGYRESAVATAALVSYGGLELNPTNSEGPNFGNYEPLIFDPILAGSGHYALAEELQRELGGSWYPLGEWITSASVFVDTNGWTVATGMDWIWELGASVEDAIEFALAAHRPLICLRVLNPNSDPWPLPQPPR</sequence>
<protein>
    <submittedName>
        <fullName evidence="1">SUKH-3 immunity protein of toxin-antitoxin system</fullName>
    </submittedName>
</protein>
<keyword evidence="2" id="KW-1185">Reference proteome</keyword>
<proteinExistence type="predicted"/>
<name>A0A4R7UUQ8_9PSEU</name>
<evidence type="ECO:0000313" key="2">
    <source>
        <dbReference type="Proteomes" id="UP000294927"/>
    </source>
</evidence>
<dbReference type="AlphaFoldDB" id="A0A4R7UUQ8"/>
<evidence type="ECO:0000313" key="1">
    <source>
        <dbReference type="EMBL" id="TDV39737.1"/>
    </source>
</evidence>
<comment type="caution">
    <text evidence="1">The sequence shown here is derived from an EMBL/GenBank/DDBJ whole genome shotgun (WGS) entry which is preliminary data.</text>
</comment>
<organism evidence="1 2">
    <name type="scientific">Actinophytocola oryzae</name>
    <dbReference type="NCBI Taxonomy" id="502181"/>
    <lineage>
        <taxon>Bacteria</taxon>
        <taxon>Bacillati</taxon>
        <taxon>Actinomycetota</taxon>
        <taxon>Actinomycetes</taxon>
        <taxon>Pseudonocardiales</taxon>
        <taxon>Pseudonocardiaceae</taxon>
    </lineage>
</organism>
<accession>A0A4R7UUQ8</accession>
<dbReference type="Proteomes" id="UP000294927">
    <property type="component" value="Unassembled WGS sequence"/>
</dbReference>